<dbReference type="AlphaFoldDB" id="Q9KWI7"/>
<protein>
    <submittedName>
        <fullName evidence="1">ORFQ protein</fullName>
    </submittedName>
</protein>
<sequence>MTCLSLTNQTFEGSQVLPDRIGHPQSTWGITRGYRRGQFRPRSNVNRRRYNYGRY</sequence>
<gene>
    <name evidence="1" type="primary">ORFQ</name>
</gene>
<proteinExistence type="predicted"/>
<evidence type="ECO:0000313" key="1">
    <source>
        <dbReference type="EMBL" id="BAA96513.1"/>
    </source>
</evidence>
<name>Q9KWI7_ERYLO</name>
<reference evidence="1" key="1">
    <citation type="journal article" date="2002" name="Nature">
        <title>Unsuspected diversity among marine aerobic anoxygenic phototrophs.</title>
        <authorList>
            <person name="Beja O."/>
            <person name="Suzuki M.T."/>
            <person name="Heidelberg J.F."/>
            <person name="Nelson W.C."/>
            <person name="Preston C.M."/>
            <person name="Hamada T."/>
            <person name="Eisen J.A."/>
            <person name="Fraser C.M."/>
            <person name="DeLong E.F."/>
        </authorList>
    </citation>
    <scope>NUCLEOTIDE SEQUENCE</scope>
    <source>
        <strain evidence="1">MBIC2294</strain>
    </source>
</reference>
<organism evidence="1">
    <name type="scientific">Erythrobacter longus</name>
    <dbReference type="NCBI Taxonomy" id="1044"/>
    <lineage>
        <taxon>Bacteria</taxon>
        <taxon>Pseudomonadati</taxon>
        <taxon>Pseudomonadota</taxon>
        <taxon>Alphaproteobacteria</taxon>
        <taxon>Sphingomonadales</taxon>
        <taxon>Erythrobacteraceae</taxon>
        <taxon>Erythrobacter/Porphyrobacter group</taxon>
        <taxon>Erythrobacter</taxon>
    </lineage>
</organism>
<accession>Q9KWI7</accession>
<dbReference type="EMBL" id="AB035570">
    <property type="protein sequence ID" value="BAA96513.1"/>
    <property type="molecule type" value="Genomic_DNA"/>
</dbReference>